<dbReference type="Pfam" id="PF07727">
    <property type="entry name" value="RVT_2"/>
    <property type="match status" value="1"/>
</dbReference>
<dbReference type="EMBL" id="CAMXCT010000325">
    <property type="protein sequence ID" value="CAI3977195.1"/>
    <property type="molecule type" value="Genomic_DNA"/>
</dbReference>
<dbReference type="InterPro" id="IPR001584">
    <property type="entry name" value="Integrase_cat-core"/>
</dbReference>
<name>A0A9P1FJV2_9DINO</name>
<keyword evidence="6" id="KW-1185">Reference proteome</keyword>
<feature type="domain" description="Integrase catalytic" evidence="2">
    <location>
        <begin position="364"/>
        <end position="529"/>
    </location>
</feature>
<feature type="region of interest" description="Disordered" evidence="1">
    <location>
        <begin position="1"/>
        <end position="64"/>
    </location>
</feature>
<dbReference type="PANTHER" id="PTHR37984">
    <property type="entry name" value="PROTEIN CBG26694"/>
    <property type="match status" value="1"/>
</dbReference>
<dbReference type="EMBL" id="CAMXCT030000325">
    <property type="protein sequence ID" value="CAL4764507.1"/>
    <property type="molecule type" value="Genomic_DNA"/>
</dbReference>
<dbReference type="InterPro" id="IPR050951">
    <property type="entry name" value="Retrovirus_Pol_polyprotein"/>
</dbReference>
<gene>
    <name evidence="3" type="ORF">C1SCF055_LOCUS5351</name>
</gene>
<organism evidence="3">
    <name type="scientific">Cladocopium goreaui</name>
    <dbReference type="NCBI Taxonomy" id="2562237"/>
    <lineage>
        <taxon>Eukaryota</taxon>
        <taxon>Sar</taxon>
        <taxon>Alveolata</taxon>
        <taxon>Dinophyceae</taxon>
        <taxon>Suessiales</taxon>
        <taxon>Symbiodiniaceae</taxon>
        <taxon>Cladocopium</taxon>
    </lineage>
</organism>
<feature type="compositionally biased region" description="Basic residues" evidence="1">
    <location>
        <begin position="44"/>
        <end position="64"/>
    </location>
</feature>
<dbReference type="PROSITE" id="PS50994">
    <property type="entry name" value="INTEGRASE"/>
    <property type="match status" value="1"/>
</dbReference>
<sequence>MIGPGKTKYDIAPDEHAGGAGVKWWPGSSFWSPESEESEDLRSPRKKAKDGMKRRKMNSSTKRKLQHMGGQLCQVLLTCAATLGHFADEVFMEPVQDLWTCFTSSSLHHNHGGEARCLEIFAGEAAISRAFAGRSHGVLRPRDLRYGDDLHDPAVRQEVYREIREEKPDLVWIGMPCTRWCAFSRINYTKQERRRLRSKEKDFLAMIDEVFLLQRMNGKHVVVERIQRPRICGNSLRSGDGGRDTQRSGVYPDEFAEKVVKVIETLPHQSAWVSSSGGGPPDDGEELKVDTEPGRGASEISFKGSVSGKVAGALRRLHQNLGHPSNREMVRHLTLGGASKEMIAAAQNLKCSTCARCARPQAHRVAKPSALLDFNEAVAIDIIFIDTLQNKNHLALNMVDVASSYQVVVPLESRHANVVAETFYKFWVSWAGTPVKLVLDLDTGFQDSFWELTSGDGIGMRRAAGQAHWQNGIAERYGGAWKSVWDKLCVDYKVMDDEMWEATAAVNEARNTFRNKSGFSPRQWVFGSNGRLVPDPEDESDLQLSALSHTTSDEKMARKQNLRVGARMAFFHYHSTDALQKALHHRARVFPRTFKPGDMVYVYREVKTKGKRASSKWLGPATVIGPEGSNYWVARGGRCLLAAGEHLRAAEHEEVSEALRIKAALHEIKSVMDADFEEAVDEDATAEMEVEDEMMFSALPDDDGVGAQGGGVQSSARYPQLDEHRMARALQAEERHRVATRKAQSLDDVPASVKRRLAVPASQWSGAEGGEAAHHPQFFVKKVKSPEALEKALEKEIPWNLIDHQEKQLYVEAEKKQWQEHLDSGAVRPLTLEESAQVEKEVGKDRILNCRFLYRDKNLAKRRKDPSIPCKAKARLCVGGQRDPDLGNIEMSVDAPTANRHSVLLGLLMALSRGWLVAIGDIRAAFLNGVEAPRKLFFRQPIRGIPGLYPGQLVEIVKGVFGLSSSPKLWWLKLSGDLLELEIQHQGKHYKIEQNEIDPCAFRVTDREQKVCGMIFTHVDDLLVMAEVGLHEEIKKMIGQKFPVDDWESGKFEYIGCEYQITPDEVTITQTGYVESRLEKISIPGHLRNEDPATPELMECNRTTIGCLSWLAKQTRADIQFQVAQAQRVQGNPTISDIKETNKIVDAAKNHKHEGITLKRIPQERMVFLAYHDAAWANADLEGDRDQEWDGDFKKASQLASLVLVADRCVVENKIGKASIVDWRSKASARICRSTFAGETMACGDALETCLYLRSLMLSFQHGRLIHEKDAGKYMDLHLCTDCKSLYDHLHKAGTPKPPTERRLALDLAAIRQSLYVEAKHQWRKIYGEGSAQGSVATAWRKGLMHGCALAARPRGSAWRACVATSLGSLADFGAREALGTETFQPSRDATLYDIDTPILAQLRI</sequence>
<dbReference type="EMBL" id="CAMXCT020000325">
    <property type="protein sequence ID" value="CAL1130570.1"/>
    <property type="molecule type" value="Genomic_DNA"/>
</dbReference>
<dbReference type="Proteomes" id="UP001152797">
    <property type="component" value="Unassembled WGS sequence"/>
</dbReference>
<dbReference type="OrthoDB" id="411498at2759"/>
<feature type="region of interest" description="Disordered" evidence="1">
    <location>
        <begin position="271"/>
        <end position="291"/>
    </location>
</feature>
<evidence type="ECO:0000313" key="5">
    <source>
        <dbReference type="EMBL" id="CAL4764507.1"/>
    </source>
</evidence>
<evidence type="ECO:0000259" key="2">
    <source>
        <dbReference type="PROSITE" id="PS50994"/>
    </source>
</evidence>
<dbReference type="InterPro" id="IPR036397">
    <property type="entry name" value="RNaseH_sf"/>
</dbReference>
<dbReference type="GO" id="GO:0015074">
    <property type="term" value="P:DNA integration"/>
    <property type="evidence" value="ECO:0007669"/>
    <property type="project" value="InterPro"/>
</dbReference>
<dbReference type="PANTHER" id="PTHR37984:SF5">
    <property type="entry name" value="PROTEIN NYNRIN-LIKE"/>
    <property type="match status" value="1"/>
</dbReference>
<evidence type="ECO:0000313" key="4">
    <source>
        <dbReference type="EMBL" id="CAL1130570.1"/>
    </source>
</evidence>
<reference evidence="4" key="2">
    <citation type="submission" date="2024-04" db="EMBL/GenBank/DDBJ databases">
        <authorList>
            <person name="Chen Y."/>
            <person name="Shah S."/>
            <person name="Dougan E. K."/>
            <person name="Thang M."/>
            <person name="Chan C."/>
        </authorList>
    </citation>
    <scope>NUCLEOTIDE SEQUENCE [LARGE SCALE GENOMIC DNA]</scope>
</reference>
<protein>
    <submittedName>
        <fullName evidence="5">Retrovirus-related Pol polyprotein from transposon RE1 (Retro element 1) (AtRE1)</fullName>
    </submittedName>
</protein>
<feature type="compositionally biased region" description="Basic and acidic residues" evidence="1">
    <location>
        <begin position="7"/>
        <end position="17"/>
    </location>
</feature>
<evidence type="ECO:0000313" key="6">
    <source>
        <dbReference type="Proteomes" id="UP001152797"/>
    </source>
</evidence>
<dbReference type="InterPro" id="IPR012337">
    <property type="entry name" value="RNaseH-like_sf"/>
</dbReference>
<accession>A0A9P1FJV2</accession>
<evidence type="ECO:0000313" key="3">
    <source>
        <dbReference type="EMBL" id="CAI3977195.1"/>
    </source>
</evidence>
<dbReference type="InterPro" id="IPR013103">
    <property type="entry name" value="RVT_2"/>
</dbReference>
<reference evidence="3" key="1">
    <citation type="submission" date="2022-10" db="EMBL/GenBank/DDBJ databases">
        <authorList>
            <person name="Chen Y."/>
            <person name="Dougan E. K."/>
            <person name="Chan C."/>
            <person name="Rhodes N."/>
            <person name="Thang M."/>
        </authorList>
    </citation>
    <scope>NUCLEOTIDE SEQUENCE</scope>
</reference>
<dbReference type="Gene3D" id="3.30.420.10">
    <property type="entry name" value="Ribonuclease H-like superfamily/Ribonuclease H"/>
    <property type="match status" value="1"/>
</dbReference>
<comment type="caution">
    <text evidence="3">The sequence shown here is derived from an EMBL/GenBank/DDBJ whole genome shotgun (WGS) entry which is preliminary data.</text>
</comment>
<proteinExistence type="predicted"/>
<dbReference type="SUPFAM" id="SSF53098">
    <property type="entry name" value="Ribonuclease H-like"/>
    <property type="match status" value="1"/>
</dbReference>
<dbReference type="GO" id="GO:0003676">
    <property type="term" value="F:nucleic acid binding"/>
    <property type="evidence" value="ECO:0007669"/>
    <property type="project" value="InterPro"/>
</dbReference>
<evidence type="ECO:0000256" key="1">
    <source>
        <dbReference type="SAM" id="MobiDB-lite"/>
    </source>
</evidence>